<feature type="non-terminal residue" evidence="1">
    <location>
        <position position="1"/>
    </location>
</feature>
<organism evidence="1 2">
    <name type="scientific">Solanum stoloniferum</name>
    <dbReference type="NCBI Taxonomy" id="62892"/>
    <lineage>
        <taxon>Eukaryota</taxon>
        <taxon>Viridiplantae</taxon>
        <taxon>Streptophyta</taxon>
        <taxon>Embryophyta</taxon>
        <taxon>Tracheophyta</taxon>
        <taxon>Spermatophyta</taxon>
        <taxon>Magnoliopsida</taxon>
        <taxon>eudicotyledons</taxon>
        <taxon>Gunneridae</taxon>
        <taxon>Pentapetalae</taxon>
        <taxon>asterids</taxon>
        <taxon>lamiids</taxon>
        <taxon>Solanales</taxon>
        <taxon>Solanaceae</taxon>
        <taxon>Solanoideae</taxon>
        <taxon>Solaneae</taxon>
        <taxon>Solanum</taxon>
    </lineage>
</organism>
<reference evidence="1 2" key="1">
    <citation type="submission" date="2024-05" db="EMBL/GenBank/DDBJ databases">
        <title>De novo assembly of an allotetraploid wild potato.</title>
        <authorList>
            <person name="Hosaka A.J."/>
        </authorList>
    </citation>
    <scope>NUCLEOTIDE SEQUENCE [LARGE SCALE GENOMIC DNA]</scope>
    <source>
        <tissue evidence="1">Young leaves</tissue>
    </source>
</reference>
<evidence type="ECO:0000313" key="2">
    <source>
        <dbReference type="Proteomes" id="UP001627284"/>
    </source>
</evidence>
<dbReference type="Proteomes" id="UP001627284">
    <property type="component" value="Unassembled WGS sequence"/>
</dbReference>
<proteinExistence type="predicted"/>
<accession>A0ABD2UYK9</accession>
<dbReference type="AlphaFoldDB" id="A0ABD2UYK9"/>
<evidence type="ECO:0000313" key="1">
    <source>
        <dbReference type="EMBL" id="KAL3373320.1"/>
    </source>
</evidence>
<keyword evidence="2" id="KW-1185">Reference proteome</keyword>
<name>A0ABD2UYK9_9SOLN</name>
<protein>
    <submittedName>
        <fullName evidence="1">Uncharacterized protein</fullName>
    </submittedName>
</protein>
<dbReference type="EMBL" id="JBJKTR010000003">
    <property type="protein sequence ID" value="KAL3373320.1"/>
    <property type="molecule type" value="Genomic_DNA"/>
</dbReference>
<sequence>VTATTRVKLHGETRAVHGSNKTTSAAASNNNINSSGVLTTLRYTAKRRLVHALDDYKIRICCRLPQVPFSLYKLQQQTEARFSLSSFGMDRKFQKKGVYPKWCKKFMVFEFRM</sequence>
<gene>
    <name evidence="1" type="ORF">AABB24_005354</name>
</gene>
<comment type="caution">
    <text evidence="1">The sequence shown here is derived from an EMBL/GenBank/DDBJ whole genome shotgun (WGS) entry which is preliminary data.</text>
</comment>